<keyword evidence="4" id="KW-1003">Cell membrane</keyword>
<name>A0A564WGE1_9PROT</name>
<dbReference type="FunFam" id="3.30.565.10:FF:000006">
    <property type="entry name" value="Sensor histidine kinase WalK"/>
    <property type="match status" value="1"/>
</dbReference>
<proteinExistence type="predicted"/>
<keyword evidence="14" id="KW-1185">Reference proteome</keyword>
<evidence type="ECO:0000313" key="13">
    <source>
        <dbReference type="EMBL" id="VUX47068.1"/>
    </source>
</evidence>
<evidence type="ECO:0000256" key="7">
    <source>
        <dbReference type="ARBA" id="ARBA00022741"/>
    </source>
</evidence>
<dbReference type="SUPFAM" id="SSF55874">
    <property type="entry name" value="ATPase domain of HSP90 chaperone/DNA topoisomerase II/histidine kinase"/>
    <property type="match status" value="1"/>
</dbReference>
<comment type="subcellular location">
    <subcellularLocation>
        <location evidence="2">Cell membrane</location>
    </subcellularLocation>
</comment>
<comment type="caution">
    <text evidence="13">The sequence shown here is derived from an EMBL/GenBank/DDBJ whole genome shotgun (WGS) entry which is preliminary data.</text>
</comment>
<dbReference type="InterPro" id="IPR005467">
    <property type="entry name" value="His_kinase_dom"/>
</dbReference>
<evidence type="ECO:0000256" key="8">
    <source>
        <dbReference type="ARBA" id="ARBA00022777"/>
    </source>
</evidence>
<keyword evidence="10" id="KW-0902">Two-component regulatory system</keyword>
<dbReference type="GO" id="GO:0016036">
    <property type="term" value="P:cellular response to phosphate starvation"/>
    <property type="evidence" value="ECO:0007669"/>
    <property type="project" value="TreeGrafter"/>
</dbReference>
<dbReference type="SUPFAM" id="SSF47384">
    <property type="entry name" value="Homodimeric domain of signal transducing histidine kinase"/>
    <property type="match status" value="1"/>
</dbReference>
<evidence type="ECO:0000256" key="9">
    <source>
        <dbReference type="ARBA" id="ARBA00022840"/>
    </source>
</evidence>
<evidence type="ECO:0000256" key="2">
    <source>
        <dbReference type="ARBA" id="ARBA00004236"/>
    </source>
</evidence>
<evidence type="ECO:0000259" key="12">
    <source>
        <dbReference type="PROSITE" id="PS50109"/>
    </source>
</evidence>
<dbReference type="PANTHER" id="PTHR45453:SF1">
    <property type="entry name" value="PHOSPHATE REGULON SENSOR PROTEIN PHOR"/>
    <property type="match status" value="1"/>
</dbReference>
<evidence type="ECO:0000256" key="10">
    <source>
        <dbReference type="ARBA" id="ARBA00023012"/>
    </source>
</evidence>
<dbReference type="Gene3D" id="3.30.565.10">
    <property type="entry name" value="Histidine kinase-like ATPase, C-terminal domain"/>
    <property type="match status" value="1"/>
</dbReference>
<dbReference type="SMART" id="SM00388">
    <property type="entry name" value="HisKA"/>
    <property type="match status" value="1"/>
</dbReference>
<dbReference type="InterPro" id="IPR003594">
    <property type="entry name" value="HATPase_dom"/>
</dbReference>
<evidence type="ECO:0000256" key="3">
    <source>
        <dbReference type="ARBA" id="ARBA00012438"/>
    </source>
</evidence>
<gene>
    <name evidence="13" type="ORF">DF3PA_340020</name>
</gene>
<dbReference type="InterPro" id="IPR036097">
    <property type="entry name" value="HisK_dim/P_sf"/>
</dbReference>
<dbReference type="Pfam" id="PF00512">
    <property type="entry name" value="HisKA"/>
    <property type="match status" value="1"/>
</dbReference>
<reference evidence="13" key="1">
    <citation type="submission" date="2018-11" db="EMBL/GenBank/DDBJ databases">
        <authorList>
            <person name="Onetto C."/>
        </authorList>
    </citation>
    <scope>NUCLEOTIDE SEQUENCE [LARGE SCALE GENOMIC DNA]</scope>
</reference>
<dbReference type="Pfam" id="PF02518">
    <property type="entry name" value="HATPase_c"/>
    <property type="match status" value="1"/>
</dbReference>
<organism evidence="13 14">
    <name type="scientific">Candidatus Defluviicoccus seviourii</name>
    <dbReference type="NCBI Taxonomy" id="2565273"/>
    <lineage>
        <taxon>Bacteria</taxon>
        <taxon>Pseudomonadati</taxon>
        <taxon>Pseudomonadota</taxon>
        <taxon>Alphaproteobacteria</taxon>
        <taxon>Rhodospirillales</taxon>
        <taxon>Rhodospirillaceae</taxon>
        <taxon>Defluviicoccus</taxon>
    </lineage>
</organism>
<dbReference type="Gene3D" id="1.10.287.130">
    <property type="match status" value="1"/>
</dbReference>
<dbReference type="FunFam" id="1.10.287.130:FF:000008">
    <property type="entry name" value="Two-component sensor histidine kinase"/>
    <property type="match status" value="1"/>
</dbReference>
<dbReference type="InterPro" id="IPR004358">
    <property type="entry name" value="Sig_transdc_His_kin-like_C"/>
</dbReference>
<keyword evidence="9" id="KW-0067">ATP-binding</keyword>
<dbReference type="GO" id="GO:0005886">
    <property type="term" value="C:plasma membrane"/>
    <property type="evidence" value="ECO:0007669"/>
    <property type="project" value="UniProtKB-SubCell"/>
</dbReference>
<dbReference type="Proteomes" id="UP000326641">
    <property type="component" value="Unassembled WGS sequence"/>
</dbReference>
<evidence type="ECO:0000256" key="6">
    <source>
        <dbReference type="ARBA" id="ARBA00022679"/>
    </source>
</evidence>
<keyword evidence="6" id="KW-0808">Transferase</keyword>
<evidence type="ECO:0000256" key="5">
    <source>
        <dbReference type="ARBA" id="ARBA00022553"/>
    </source>
</evidence>
<dbReference type="EMBL" id="UXAT02000028">
    <property type="protein sequence ID" value="VUX47068.1"/>
    <property type="molecule type" value="Genomic_DNA"/>
</dbReference>
<keyword evidence="8" id="KW-0418">Kinase</keyword>
<dbReference type="CDD" id="cd00082">
    <property type="entry name" value="HisKA"/>
    <property type="match status" value="1"/>
</dbReference>
<evidence type="ECO:0000313" key="14">
    <source>
        <dbReference type="Proteomes" id="UP000326641"/>
    </source>
</evidence>
<keyword evidence="5" id="KW-0597">Phosphoprotein</keyword>
<dbReference type="SMART" id="SM00387">
    <property type="entry name" value="HATPase_c"/>
    <property type="match status" value="1"/>
</dbReference>
<dbReference type="GO" id="GO:0004721">
    <property type="term" value="F:phosphoprotein phosphatase activity"/>
    <property type="evidence" value="ECO:0007669"/>
    <property type="project" value="TreeGrafter"/>
</dbReference>
<dbReference type="PRINTS" id="PR00344">
    <property type="entry name" value="BCTRLSENSOR"/>
</dbReference>
<evidence type="ECO:0000256" key="11">
    <source>
        <dbReference type="ARBA" id="ARBA00023136"/>
    </source>
</evidence>
<dbReference type="EC" id="2.7.13.3" evidence="3"/>
<keyword evidence="11" id="KW-0472">Membrane</keyword>
<protein>
    <recommendedName>
        <fullName evidence="3">histidine kinase</fullName>
        <ecNumber evidence="3">2.7.13.3</ecNumber>
    </recommendedName>
</protein>
<dbReference type="InterPro" id="IPR036890">
    <property type="entry name" value="HATPase_C_sf"/>
</dbReference>
<dbReference type="AlphaFoldDB" id="A0A564WGE1"/>
<dbReference type="PROSITE" id="PS50109">
    <property type="entry name" value="HIS_KIN"/>
    <property type="match status" value="1"/>
</dbReference>
<dbReference type="GO" id="GO:0005524">
    <property type="term" value="F:ATP binding"/>
    <property type="evidence" value="ECO:0007669"/>
    <property type="project" value="UniProtKB-KW"/>
</dbReference>
<dbReference type="PANTHER" id="PTHR45453">
    <property type="entry name" value="PHOSPHATE REGULON SENSOR PROTEIN PHOR"/>
    <property type="match status" value="1"/>
</dbReference>
<dbReference type="GO" id="GO:0000155">
    <property type="term" value="F:phosphorelay sensor kinase activity"/>
    <property type="evidence" value="ECO:0007669"/>
    <property type="project" value="InterPro"/>
</dbReference>
<dbReference type="InterPro" id="IPR003661">
    <property type="entry name" value="HisK_dim/P_dom"/>
</dbReference>
<sequence length="342" mass="36153">MILVNRGREITAVNRMAREIVGVGEVGRDLALTMRHPRVLAAVEAVLTGESTVSEEITLAAPTPRTFTLHAARLAGAGAAHSQAAAAAVLVLRDETRAKRAEQTRADFVANASHELRSPLSALIGFIETLLGPASDDAHARERFLGLMRAEAMRMARLVDDLMSLSRVEINEHVPPKDAVAIGAILQSVADTLSVRAEDKGMTIALDADANLPFVLGDGDQLTQVFHNLVDNAVKYARTGTVVRLVAKRTERGAGGGQGVSVAVIDAGDGIAAIHLPRLTERFYRADAGRSRRLGGTGLGLAIVKHIVNRHRGTLSIESKRGVGTTFTVVLPAAPSVGSTSQ</sequence>
<evidence type="ECO:0000256" key="4">
    <source>
        <dbReference type="ARBA" id="ARBA00022475"/>
    </source>
</evidence>
<keyword evidence="7" id="KW-0547">Nucleotide-binding</keyword>
<feature type="domain" description="Histidine kinase" evidence="12">
    <location>
        <begin position="111"/>
        <end position="335"/>
    </location>
</feature>
<accession>A0A564WGE1</accession>
<evidence type="ECO:0000256" key="1">
    <source>
        <dbReference type="ARBA" id="ARBA00000085"/>
    </source>
</evidence>
<dbReference type="InterPro" id="IPR050351">
    <property type="entry name" value="BphY/WalK/GraS-like"/>
</dbReference>
<comment type="catalytic activity">
    <reaction evidence="1">
        <text>ATP + protein L-histidine = ADP + protein N-phospho-L-histidine.</text>
        <dbReference type="EC" id="2.7.13.3"/>
    </reaction>
</comment>